<accession>A0A1V9XGW0</accession>
<keyword evidence="2" id="KW-1185">Reference proteome</keyword>
<dbReference type="AlphaFoldDB" id="A0A1V9XGW0"/>
<proteinExistence type="predicted"/>
<dbReference type="EMBL" id="MNPL01011439">
    <property type="protein sequence ID" value="OQR72602.1"/>
    <property type="molecule type" value="Genomic_DNA"/>
</dbReference>
<name>A0A1V9XGW0_9ACAR</name>
<evidence type="ECO:0000313" key="1">
    <source>
        <dbReference type="EMBL" id="OQR72602.1"/>
    </source>
</evidence>
<dbReference type="Proteomes" id="UP000192247">
    <property type="component" value="Unassembled WGS sequence"/>
</dbReference>
<evidence type="ECO:0000313" key="2">
    <source>
        <dbReference type="Proteomes" id="UP000192247"/>
    </source>
</evidence>
<comment type="caution">
    <text evidence="1">The sequence shown here is derived from an EMBL/GenBank/DDBJ whole genome shotgun (WGS) entry which is preliminary data.</text>
</comment>
<gene>
    <name evidence="1" type="ORF">BIW11_01274</name>
</gene>
<protein>
    <submittedName>
        <fullName evidence="1">Uncharacterized protein</fullName>
    </submittedName>
</protein>
<reference evidence="1 2" key="1">
    <citation type="journal article" date="2017" name="Gigascience">
        <title>Draft genome of the honey bee ectoparasitic mite, Tropilaelaps mercedesae, is shaped by the parasitic life history.</title>
        <authorList>
            <person name="Dong X."/>
            <person name="Armstrong S.D."/>
            <person name="Xia D."/>
            <person name="Makepeace B.L."/>
            <person name="Darby A.C."/>
            <person name="Kadowaki T."/>
        </authorList>
    </citation>
    <scope>NUCLEOTIDE SEQUENCE [LARGE SCALE GENOMIC DNA]</scope>
    <source>
        <strain evidence="1">Wuxi-XJTLU</strain>
    </source>
</reference>
<organism evidence="1 2">
    <name type="scientific">Tropilaelaps mercedesae</name>
    <dbReference type="NCBI Taxonomy" id="418985"/>
    <lineage>
        <taxon>Eukaryota</taxon>
        <taxon>Metazoa</taxon>
        <taxon>Ecdysozoa</taxon>
        <taxon>Arthropoda</taxon>
        <taxon>Chelicerata</taxon>
        <taxon>Arachnida</taxon>
        <taxon>Acari</taxon>
        <taxon>Parasitiformes</taxon>
        <taxon>Mesostigmata</taxon>
        <taxon>Gamasina</taxon>
        <taxon>Dermanyssoidea</taxon>
        <taxon>Laelapidae</taxon>
        <taxon>Tropilaelaps</taxon>
    </lineage>
</organism>
<dbReference type="InParanoid" id="A0A1V9XGW0"/>
<sequence>MRSRAFTTTLTRNHCTNRNSDIAMEQLYTGWCRAVSRRY</sequence>